<dbReference type="GeneID" id="136087586"/>
<dbReference type="InterPro" id="IPR013099">
    <property type="entry name" value="K_chnl_dom"/>
</dbReference>
<dbReference type="InterPro" id="IPR013783">
    <property type="entry name" value="Ig-like_fold"/>
</dbReference>
<dbReference type="PROSITE" id="PS50853">
    <property type="entry name" value="FN3"/>
    <property type="match status" value="5"/>
</dbReference>
<feature type="domain" description="Fibronectin type-III" evidence="2">
    <location>
        <begin position="1188"/>
        <end position="1291"/>
    </location>
</feature>
<evidence type="ECO:0000313" key="3">
    <source>
        <dbReference type="Proteomes" id="UP001652625"/>
    </source>
</evidence>
<dbReference type="SUPFAM" id="SSF81324">
    <property type="entry name" value="Voltage-gated potassium channels"/>
    <property type="match status" value="1"/>
</dbReference>
<feature type="domain" description="Fibronectin type-III" evidence="2">
    <location>
        <begin position="770"/>
        <end position="864"/>
    </location>
</feature>
<proteinExistence type="predicted"/>
<evidence type="ECO:0000256" key="1">
    <source>
        <dbReference type="SAM" id="Phobius"/>
    </source>
</evidence>
<name>A0ABM4CY38_HYDVU</name>
<dbReference type="Gene3D" id="1.10.287.70">
    <property type="match status" value="1"/>
</dbReference>
<feature type="transmembrane region" description="Helical" evidence="1">
    <location>
        <begin position="1664"/>
        <end position="1686"/>
    </location>
</feature>
<protein>
    <submittedName>
        <fullName evidence="4">Uncharacterized protein LOC136087586 isoform X1</fullName>
    </submittedName>
</protein>
<dbReference type="CDD" id="cd00063">
    <property type="entry name" value="FN3"/>
    <property type="match status" value="6"/>
</dbReference>
<accession>A0ABM4CY38</accession>
<keyword evidence="1" id="KW-1133">Transmembrane helix</keyword>
<dbReference type="PANTHER" id="PTHR46957:SF1">
    <property type="entry name" value="PHOSPHATIDYLINOSITOL PHOSPHATASE PTPRQ"/>
    <property type="match status" value="1"/>
</dbReference>
<dbReference type="SMART" id="SM00060">
    <property type="entry name" value="FN3"/>
    <property type="match status" value="6"/>
</dbReference>
<keyword evidence="1" id="KW-0812">Transmembrane</keyword>
<dbReference type="Pfam" id="PF00041">
    <property type="entry name" value="fn3"/>
    <property type="match status" value="4"/>
</dbReference>
<feature type="domain" description="Fibronectin type-III" evidence="2">
    <location>
        <begin position="1090"/>
        <end position="1186"/>
    </location>
</feature>
<dbReference type="InterPro" id="IPR036116">
    <property type="entry name" value="FN3_sf"/>
</dbReference>
<organism evidence="3 4">
    <name type="scientific">Hydra vulgaris</name>
    <name type="common">Hydra</name>
    <name type="synonym">Hydra attenuata</name>
    <dbReference type="NCBI Taxonomy" id="6087"/>
    <lineage>
        <taxon>Eukaryota</taxon>
        <taxon>Metazoa</taxon>
        <taxon>Cnidaria</taxon>
        <taxon>Hydrozoa</taxon>
        <taxon>Hydroidolina</taxon>
        <taxon>Anthoathecata</taxon>
        <taxon>Aplanulata</taxon>
        <taxon>Hydridae</taxon>
        <taxon>Hydra</taxon>
    </lineage>
</organism>
<feature type="domain" description="Fibronectin type-III" evidence="2">
    <location>
        <begin position="967"/>
        <end position="1085"/>
    </location>
</feature>
<feature type="transmembrane region" description="Helical" evidence="1">
    <location>
        <begin position="1417"/>
        <end position="1437"/>
    </location>
</feature>
<feature type="transmembrane region" description="Helical" evidence="1">
    <location>
        <begin position="1482"/>
        <end position="1503"/>
    </location>
</feature>
<keyword evidence="1" id="KW-0472">Membrane</keyword>
<sequence length="1809" mass="204497">MSLKVFFIIKLYVDIFSMKQKLFTIFLVCFLSCVFGGLIYEACKDNVPSEACFDCTDPVMNQFCQSTCNTCVNINGTNKSVSATSIPFGQPQSGLKYIIIYNDSQNCFLDVNITDSNIYCNPTNWTEFYLVDVPSTISLTSTGHFQLLSSVSAGASVYSFCTEIIYVSFGYSLFGQVFDFPTINLYTYKVSLPLNSFVTKLLFSIPISYGCSAFNSLTLRVYLLVSEDNLFNNVFIDLQNMLYDYSKLYLSNEQFEKFILTPGPNRHNLLNLYNFALKKYSGSVNYIGIIVMPENRLTVGSYCNANNNIIDLDIAYGTVLIVPVYLDSVITFNTDMRLLFNQNIPNHPLTSIFTYKVDLFSNVDVSSLNFSIDNSYNCNVYNNLTMSIYLLVSQDILINSINEVQKLYNYSMLYLSNKPFVDFVLRQGYNSIDLVNLFNDAKNNYHGVVNYISIIVISKNISQNNVYCLLNQNNASLLISFGTDKVFQGAVSFKSANDNKYLRHSRMVIRLDNFSPTDYAGDRSYYVHQKDSSFSIQSAHPAYLLHFIGKNGDNFEILQNANVPAFTFVVTNLMIKKIESINKYSVSITIILSVPVWNSTADFKIKCKDPNDVNLYLKQLNLYLNPIINYIADISSLQSYTLYKFSAGVKNEFGFYVYGQVFSYQTDEDVPAGYPRNFTVKIVNFTTLVLSWAEVESLMRKGIILNYIYSCNNTKDSLSNQVDNSTFNVSVYNLNPDTIYQCSVAACTRVGCGVQAFVFNITLAGIPSAPPLNFVVAPFSFSSLLLSWDKVEYSKRNGFIISYKYSCSNEINTWHTVDNNTFQVIVGNLTLNTTYNCTITACTKIGCGVQSSLFNTTLNGSPEESANITYIHNINSSSINVSWNDISSPKWGIHENQLFCLDIENSSQIVITKCVEYVGKHNIIINGLDPYTNYAVLVYCKNKVGVGFKDNNKKKSVFTDELPPLVSPKNISVVSNSTNSILLQWKPLDQNEYYGVLTGYSIIVKAVYSESDFELQSKRKRRGLDTKIYNGSLLLEWQTNLNNPNATLFNITNLFGNTIYIINISANTKYQGKFSSGVQIKTKEGVPLVSAVNLQCDIITYCSIFIRWQPTPPGYLQGILIGYTLSYQKVNTKEIQDDSLNTESTSYKVINLDAFTTYNIVLVALTKDGGGKNSQLACKTDEAVPIKAPTGLTATSYYYPDKTNVLWIHIKQNDWRGRPLGYTIAYKLLKQGDVDIPDQPWVMVNITYTNQSMYQLENLQLYSQYSLKIAGYNRKGIGSFSGVINFVTCRILNPVVEINYISLPPFASSNKSSQFPPEGIMIAPTEHSLKQCAGICSSFSKKISFAYTKLQNTSLEFEKMSSNEIKLPVAVPVQVHNSSYSSTLQLSGFVFLFIPSNTSVQLAENEKLVFENTASSLATLVIYILLNCLFGVILFYCQYQNSRRKSHCFTLSGIFEEIYFSIITITTVGYGDKIPLTFCGRVLLIIWTFMGIVLTSICVGNIISALTVDVVSSVIDLYPKYTVIAKLGSPEYIWANKISSINLIKDINFSSHSDVLDGLKAGHAKYAVFDQYTVEAYRVVMMQFNIKIAKVFNTDSSYYGVSLGGNYSLLQSCMNNLLKNSSAMVGSAMHDFKMDAMQKTNSTHLKLNKTQVQLFSIQSPIFKMMLSGMVYVLLSLLIAGSVYEFLRIKWIKKPRVAPSLDKKLAYLQVMNNLSQEYLIEFHNMIERLQIKTDLLLYKHAEQRYKLRNKFSKLYGVNFKYVTLNDLGVSLEQIAEFREEIKRRPKKTFWKRFSEYAVKKLLWLRIKIFK</sequence>
<dbReference type="RefSeq" id="XP_065666857.1">
    <property type="nucleotide sequence ID" value="XM_065810785.1"/>
</dbReference>
<evidence type="ECO:0000313" key="4">
    <source>
        <dbReference type="RefSeq" id="XP_065666857.1"/>
    </source>
</evidence>
<dbReference type="Pfam" id="PF07885">
    <property type="entry name" value="Ion_trans_2"/>
    <property type="match status" value="1"/>
</dbReference>
<dbReference type="PANTHER" id="PTHR46957">
    <property type="entry name" value="CYTOKINE RECEPTOR"/>
    <property type="match status" value="1"/>
</dbReference>
<feature type="domain" description="Fibronectin type-III" evidence="2">
    <location>
        <begin position="674"/>
        <end position="769"/>
    </location>
</feature>
<feature type="transmembrane region" description="Helical" evidence="1">
    <location>
        <begin position="21"/>
        <end position="40"/>
    </location>
</feature>
<reference evidence="4" key="1">
    <citation type="submission" date="2025-08" db="UniProtKB">
        <authorList>
            <consortium name="RefSeq"/>
        </authorList>
    </citation>
    <scope>IDENTIFICATION</scope>
</reference>
<dbReference type="InterPro" id="IPR050713">
    <property type="entry name" value="RTP_Phos/Ushers"/>
</dbReference>
<dbReference type="SUPFAM" id="SSF49265">
    <property type="entry name" value="Fibronectin type III"/>
    <property type="match status" value="4"/>
</dbReference>
<dbReference type="Gene3D" id="2.60.40.10">
    <property type="entry name" value="Immunoglobulins"/>
    <property type="match status" value="6"/>
</dbReference>
<gene>
    <name evidence="4" type="primary">LOC136087586</name>
</gene>
<dbReference type="Proteomes" id="UP001652625">
    <property type="component" value="Chromosome 11"/>
</dbReference>
<dbReference type="InterPro" id="IPR003961">
    <property type="entry name" value="FN3_dom"/>
</dbReference>
<evidence type="ECO:0000259" key="2">
    <source>
        <dbReference type="PROSITE" id="PS50853"/>
    </source>
</evidence>
<keyword evidence="3" id="KW-1185">Reference proteome</keyword>